<dbReference type="GeneID" id="64603551"/>
<gene>
    <name evidence="3" type="ORF">HD556DRAFT_169289</name>
</gene>
<evidence type="ECO:0000313" key="3">
    <source>
        <dbReference type="EMBL" id="KAG1799039.1"/>
    </source>
</evidence>
<feature type="region of interest" description="Disordered" evidence="2">
    <location>
        <begin position="183"/>
        <end position="227"/>
    </location>
</feature>
<accession>A0A9P7DND3</accession>
<reference evidence="3" key="1">
    <citation type="journal article" date="2020" name="New Phytol.">
        <title>Comparative genomics reveals dynamic genome evolution in host specialist ectomycorrhizal fungi.</title>
        <authorList>
            <person name="Lofgren L.A."/>
            <person name="Nguyen N.H."/>
            <person name="Vilgalys R."/>
            <person name="Ruytinx J."/>
            <person name="Liao H.L."/>
            <person name="Branco S."/>
            <person name="Kuo A."/>
            <person name="LaButti K."/>
            <person name="Lipzen A."/>
            <person name="Andreopoulos W."/>
            <person name="Pangilinan J."/>
            <person name="Riley R."/>
            <person name="Hundley H."/>
            <person name="Na H."/>
            <person name="Barry K."/>
            <person name="Grigoriev I.V."/>
            <person name="Stajich J.E."/>
            <person name="Kennedy P.G."/>
        </authorList>
    </citation>
    <scope>NUCLEOTIDE SEQUENCE</scope>
    <source>
        <strain evidence="3">S12</strain>
    </source>
</reference>
<protein>
    <submittedName>
        <fullName evidence="3">Uncharacterized protein</fullName>
    </submittedName>
</protein>
<organism evidence="3 4">
    <name type="scientific">Suillus plorans</name>
    <dbReference type="NCBI Taxonomy" id="116603"/>
    <lineage>
        <taxon>Eukaryota</taxon>
        <taxon>Fungi</taxon>
        <taxon>Dikarya</taxon>
        <taxon>Basidiomycota</taxon>
        <taxon>Agaricomycotina</taxon>
        <taxon>Agaricomycetes</taxon>
        <taxon>Agaricomycetidae</taxon>
        <taxon>Boletales</taxon>
        <taxon>Suillineae</taxon>
        <taxon>Suillaceae</taxon>
        <taxon>Suillus</taxon>
    </lineage>
</organism>
<dbReference type="SMART" id="SM00320">
    <property type="entry name" value="WD40"/>
    <property type="match status" value="1"/>
</dbReference>
<evidence type="ECO:0000313" key="4">
    <source>
        <dbReference type="Proteomes" id="UP000719766"/>
    </source>
</evidence>
<feature type="repeat" description="WD" evidence="1">
    <location>
        <begin position="18"/>
        <end position="59"/>
    </location>
</feature>
<dbReference type="OrthoDB" id="2684204at2759"/>
<dbReference type="RefSeq" id="XP_041163580.1">
    <property type="nucleotide sequence ID" value="XM_041309787.1"/>
</dbReference>
<dbReference type="Proteomes" id="UP000719766">
    <property type="component" value="Unassembled WGS sequence"/>
</dbReference>
<dbReference type="SUPFAM" id="SSF82171">
    <property type="entry name" value="DPP6 N-terminal domain-like"/>
    <property type="match status" value="1"/>
</dbReference>
<dbReference type="PROSITE" id="PS50294">
    <property type="entry name" value="WD_REPEATS_REGION"/>
    <property type="match status" value="1"/>
</dbReference>
<dbReference type="AlphaFoldDB" id="A0A9P7DND3"/>
<evidence type="ECO:0000256" key="1">
    <source>
        <dbReference type="PROSITE-ProRule" id="PRU00221"/>
    </source>
</evidence>
<comment type="caution">
    <text evidence="3">The sequence shown here is derived from an EMBL/GenBank/DDBJ whole genome shotgun (WGS) entry which is preliminary data.</text>
</comment>
<dbReference type="InterPro" id="IPR015943">
    <property type="entry name" value="WD40/YVTN_repeat-like_dom_sf"/>
</dbReference>
<name>A0A9P7DND3_9AGAM</name>
<dbReference type="PROSITE" id="PS50082">
    <property type="entry name" value="WD_REPEATS_2"/>
    <property type="match status" value="1"/>
</dbReference>
<dbReference type="Pfam" id="PF00400">
    <property type="entry name" value="WD40"/>
    <property type="match status" value="1"/>
</dbReference>
<dbReference type="Gene3D" id="2.130.10.10">
    <property type="entry name" value="YVTN repeat-like/Quinoprotein amine dehydrogenase"/>
    <property type="match status" value="1"/>
</dbReference>
<proteinExistence type="predicted"/>
<dbReference type="EMBL" id="JABBWE010000012">
    <property type="protein sequence ID" value="KAG1799039.1"/>
    <property type="molecule type" value="Genomic_DNA"/>
</dbReference>
<evidence type="ECO:0000256" key="2">
    <source>
        <dbReference type="SAM" id="MobiDB-lite"/>
    </source>
</evidence>
<keyword evidence="4" id="KW-1185">Reference proteome</keyword>
<sequence length="314" mass="34781">MTIYEYDASTLKTVGDSFQGHTDLIRNLALSFDCLLLASASDDNTIKLWSFESRQLLASFDVQAPFTLILSPDSHQLAYTTLDEARIYVCDIPANIFASIGLAKETSAHLAKLLDVCGPALLLIYSFHCLSQSDATRHPVRRKPAVSVIPSVPRPLAVAIEPRRPIIIGFLRKLLPSRTDMARPIRTNEPRNPLDFPATAPLPRPIVNPHDDNYRPPTTQSSAPTPTTFKSRLSTWLSLQTGRASTAIVDVPLAQGKEVLHAAKTMNGYLMKTMFLLLLRPIQIRNSRSQQGRSEPMQENMEAAGCVSAFRLTF</sequence>
<dbReference type="InterPro" id="IPR001680">
    <property type="entry name" value="WD40_rpt"/>
</dbReference>
<keyword evidence="1" id="KW-0853">WD repeat</keyword>
<feature type="compositionally biased region" description="Low complexity" evidence="2">
    <location>
        <begin position="216"/>
        <end position="227"/>
    </location>
</feature>